<dbReference type="Proteomes" id="UP000028073">
    <property type="component" value="Unassembled WGS sequence"/>
</dbReference>
<feature type="region of interest" description="Disordered" evidence="1">
    <location>
        <begin position="1"/>
        <end position="33"/>
    </location>
</feature>
<feature type="region of interest" description="Disordered" evidence="1">
    <location>
        <begin position="38"/>
        <end position="57"/>
    </location>
</feature>
<name>A0A081NIU8_9GAMM</name>
<sequence length="86" mass="9431">MKEDRSEPGAEKLGKPEEKVADSSKEGTPQPNCCQTLCGWGSSKEGGSNGRGHSDFGEEKSLVDHILEHSIKSRVHQNRPSRVVSW</sequence>
<keyword evidence="3" id="KW-1185">Reference proteome</keyword>
<reference evidence="2 3" key="1">
    <citation type="submission" date="2014-06" db="EMBL/GenBank/DDBJ databases">
        <title>Whole Genome Sequences of Three Symbiotic Endozoicomonas Bacteria.</title>
        <authorList>
            <person name="Neave M.J."/>
            <person name="Apprill A."/>
            <person name="Voolstra C.R."/>
        </authorList>
    </citation>
    <scope>NUCLEOTIDE SEQUENCE [LARGE SCALE GENOMIC DNA]</scope>
    <source>
        <strain evidence="2 3">DSM 25634</strain>
    </source>
</reference>
<evidence type="ECO:0000313" key="2">
    <source>
        <dbReference type="EMBL" id="KEQ18371.1"/>
    </source>
</evidence>
<organism evidence="2 3">
    <name type="scientific">Endozoicomonas numazuensis</name>
    <dbReference type="NCBI Taxonomy" id="1137799"/>
    <lineage>
        <taxon>Bacteria</taxon>
        <taxon>Pseudomonadati</taxon>
        <taxon>Pseudomonadota</taxon>
        <taxon>Gammaproteobacteria</taxon>
        <taxon>Oceanospirillales</taxon>
        <taxon>Endozoicomonadaceae</taxon>
        <taxon>Endozoicomonas</taxon>
    </lineage>
</organism>
<comment type="caution">
    <text evidence="2">The sequence shown here is derived from an EMBL/GenBank/DDBJ whole genome shotgun (WGS) entry which is preliminary data.</text>
</comment>
<accession>A0A081NIU8</accession>
<dbReference type="AlphaFoldDB" id="A0A081NIU8"/>
<protein>
    <submittedName>
        <fullName evidence="2">Uncharacterized protein</fullName>
    </submittedName>
</protein>
<proteinExistence type="predicted"/>
<feature type="compositionally biased region" description="Basic and acidic residues" evidence="1">
    <location>
        <begin position="1"/>
        <end position="25"/>
    </location>
</feature>
<gene>
    <name evidence="2" type="ORF">GZ78_12770</name>
</gene>
<dbReference type="EMBL" id="JOKH01000002">
    <property type="protein sequence ID" value="KEQ18371.1"/>
    <property type="molecule type" value="Genomic_DNA"/>
</dbReference>
<evidence type="ECO:0000313" key="3">
    <source>
        <dbReference type="Proteomes" id="UP000028073"/>
    </source>
</evidence>
<evidence type="ECO:0000256" key="1">
    <source>
        <dbReference type="SAM" id="MobiDB-lite"/>
    </source>
</evidence>